<dbReference type="Proteomes" id="UP000041254">
    <property type="component" value="Unassembled WGS sequence"/>
</dbReference>
<dbReference type="VEuPathDB" id="CryptoDB:Vbra_12437"/>
<feature type="coiled-coil region" evidence="1">
    <location>
        <begin position="799"/>
        <end position="861"/>
    </location>
</feature>
<evidence type="ECO:0000313" key="4">
    <source>
        <dbReference type="EMBL" id="CEL97990.1"/>
    </source>
</evidence>
<feature type="compositionally biased region" description="Polar residues" evidence="2">
    <location>
        <begin position="686"/>
        <end position="696"/>
    </location>
</feature>
<keyword evidence="1" id="KW-0175">Coiled coil</keyword>
<dbReference type="PANTHER" id="PTHR21448">
    <property type="entry name" value="SMOOTH MUSCLE MYOSIN HEAVY CHAIN-RELATED"/>
    <property type="match status" value="1"/>
</dbReference>
<evidence type="ECO:0000313" key="5">
    <source>
        <dbReference type="Proteomes" id="UP000041254"/>
    </source>
</evidence>
<sequence>MDVAEKFDKLKEKYQTLKQQNGVLKNALIEKQQECQRLEDQLKDAEIQGRKKAEEIDSLQYHHNRLTKQITQLTSQVEEARQKPSSFIGGLLSGQGKETLQRLENELTVVREELGLKIQENEALHVQQFETKRAHQEEMEQVQRTVNNTQHQIQHLEECRASQDDELRKSRDAHAALSAKQEQVEQHLGEARGELQTLKATVTHLKANFSNAYRDLAKRFHTQVPLDLCRYPSYQLYDAHRASLVAIQHQQRHWFLEVLRSVSHYTQALLAAYGAWRSWLSKPIPALSGTQGGDRGSPTLDRMDVAREKAHGAVCGVEEALRGMSELCVELVQGLQRNPSDFFALLAADDKPHEPPSHSVDQLRKTLDGLKSSRATFLRLHKAFITYHVLLLSLEELMLSPSDTPNGALSPHSPLSPTSLSPSHSPRAAMSPLQGAMEALRRLRIFTTQLFRYIDVISDWHMDTEPPLSALHWQAPSHDPSAAILSTQPLDRRASTASTRSTTAPTLSDASSDGPQHQPQSMPVLISARPELSRFIWGRVERAVRETAKAWESLARCMALKGDRIGGGGGAMMAFGEGTTAVSGTSSEFYALIKALHQASSAAVTPSLRSAIKGLGEAVHGDPKSIIAAHSAVQQGASSCRSLVSSVAQSLRSAPERIDVREAREWRVKVHQAGERERQLKGELQRLQSDMNASLDESSRLREELRQAEDECALLQTNLTVLKQTRLPSPAPVPVADSADEATTTITTSDAGSEPSAPPARPRRGDWLEGSIEPCRGRDGHDTSSSVGGGGGEVEIEVLRLYENTIQQLKAQLQEVDARALDLHGELRKALRALRTSEADRERLELELSSLRERVEATKSDMAVTQQSVDSQLALLTEHICELSERLSEKDVQLAALQAQRVLCGRCGGWNTVGWLMGDRGGGNGLCHICRGKVLEAPE</sequence>
<feature type="compositionally biased region" description="Basic and acidic residues" evidence="2">
    <location>
        <begin position="673"/>
        <end position="684"/>
    </location>
</feature>
<name>A0A0G4EKM0_VITBC</name>
<evidence type="ECO:0000256" key="1">
    <source>
        <dbReference type="SAM" id="Coils"/>
    </source>
</evidence>
<dbReference type="OMA" id="QPMHPCP"/>
<protein>
    <recommendedName>
        <fullName evidence="3">Protein phosphatase 1 regulatory subunit 21 N-terminal domain-containing protein</fullName>
    </recommendedName>
</protein>
<feature type="region of interest" description="Disordered" evidence="2">
    <location>
        <begin position="489"/>
        <end position="524"/>
    </location>
</feature>
<dbReference type="InterPro" id="IPR019343">
    <property type="entry name" value="PPP1R21_N"/>
</dbReference>
<evidence type="ECO:0000259" key="3">
    <source>
        <dbReference type="SMART" id="SM01254"/>
    </source>
</evidence>
<evidence type="ECO:0000256" key="2">
    <source>
        <dbReference type="SAM" id="MobiDB-lite"/>
    </source>
</evidence>
<feature type="region of interest" description="Disordered" evidence="2">
    <location>
        <begin position="744"/>
        <end position="791"/>
    </location>
</feature>
<keyword evidence="5" id="KW-1185">Reference proteome</keyword>
<feature type="compositionally biased region" description="Low complexity" evidence="2">
    <location>
        <begin position="409"/>
        <end position="426"/>
    </location>
</feature>
<dbReference type="SMART" id="SM01254">
    <property type="entry name" value="KLRAQ"/>
    <property type="match status" value="1"/>
</dbReference>
<dbReference type="OrthoDB" id="442203at2759"/>
<feature type="coiled-coil region" evidence="1">
    <location>
        <begin position="7"/>
        <end position="208"/>
    </location>
</feature>
<dbReference type="InParanoid" id="A0A0G4EKM0"/>
<dbReference type="GO" id="GO:0005769">
    <property type="term" value="C:early endosome"/>
    <property type="evidence" value="ECO:0007669"/>
    <property type="project" value="TreeGrafter"/>
</dbReference>
<dbReference type="EMBL" id="CDMY01000260">
    <property type="protein sequence ID" value="CEL97990.1"/>
    <property type="molecule type" value="Genomic_DNA"/>
</dbReference>
<dbReference type="Pfam" id="PF21636">
    <property type="entry name" value="PPP1R21_C"/>
    <property type="match status" value="1"/>
</dbReference>
<feature type="region of interest" description="Disordered" evidence="2">
    <location>
        <begin position="673"/>
        <end position="702"/>
    </location>
</feature>
<accession>A0A0G4EKM0</accession>
<feature type="compositionally biased region" description="Low complexity" evidence="2">
    <location>
        <begin position="495"/>
        <end position="504"/>
    </location>
</feature>
<organism evidence="4 5">
    <name type="scientific">Vitrella brassicaformis (strain CCMP3155)</name>
    <dbReference type="NCBI Taxonomy" id="1169540"/>
    <lineage>
        <taxon>Eukaryota</taxon>
        <taxon>Sar</taxon>
        <taxon>Alveolata</taxon>
        <taxon>Colpodellida</taxon>
        <taxon>Vitrellaceae</taxon>
        <taxon>Vitrella</taxon>
    </lineage>
</organism>
<dbReference type="Pfam" id="PF10205">
    <property type="entry name" value="KLRAQ"/>
    <property type="match status" value="1"/>
</dbReference>
<dbReference type="STRING" id="1169540.A0A0G4EKM0"/>
<reference evidence="4 5" key="1">
    <citation type="submission" date="2014-11" db="EMBL/GenBank/DDBJ databases">
        <authorList>
            <person name="Zhu J."/>
            <person name="Qi W."/>
            <person name="Song R."/>
        </authorList>
    </citation>
    <scope>NUCLEOTIDE SEQUENCE [LARGE SCALE GENOMIC DNA]</scope>
</reference>
<feature type="compositionally biased region" description="Polar residues" evidence="2">
    <location>
        <begin position="505"/>
        <end position="521"/>
    </location>
</feature>
<dbReference type="GO" id="GO:0016020">
    <property type="term" value="C:membrane"/>
    <property type="evidence" value="ECO:0007669"/>
    <property type="project" value="TreeGrafter"/>
</dbReference>
<gene>
    <name evidence="4" type="ORF">Vbra_12437</name>
</gene>
<feature type="domain" description="Protein phosphatase 1 regulatory subunit 21 N-terminal" evidence="3">
    <location>
        <begin position="8"/>
        <end position="114"/>
    </location>
</feature>
<dbReference type="InterPro" id="IPR040024">
    <property type="entry name" value="PPP1R21"/>
</dbReference>
<dbReference type="PANTHER" id="PTHR21448:SF0">
    <property type="entry name" value="PROTEIN PHOSPHATASE 1 REGULATORY SUBUNIT 21"/>
    <property type="match status" value="1"/>
</dbReference>
<dbReference type="InterPro" id="IPR049372">
    <property type="entry name" value="PPP1R21_C"/>
</dbReference>
<proteinExistence type="predicted"/>
<feature type="region of interest" description="Disordered" evidence="2">
    <location>
        <begin position="403"/>
        <end position="430"/>
    </location>
</feature>
<dbReference type="AlphaFoldDB" id="A0A0G4EKM0"/>